<reference evidence="4" key="3">
    <citation type="submission" date="2025-09" db="UniProtKB">
        <authorList>
            <consortium name="Ensembl"/>
        </authorList>
    </citation>
    <scope>IDENTIFICATION</scope>
    <source>
        <strain evidence="4">Isolate ISIS603380</strain>
    </source>
</reference>
<dbReference type="InterPro" id="IPR050694">
    <property type="entry name" value="LRRC14/PRAME"/>
</dbReference>
<evidence type="ECO:0000313" key="4">
    <source>
        <dbReference type="Ensembl" id="ENSLAFP00000021429.1"/>
    </source>
</evidence>
<dbReference type="InterPro" id="IPR026271">
    <property type="entry name" value="PRAME"/>
</dbReference>
<accession>G3U0S1</accession>
<reference evidence="4" key="2">
    <citation type="submission" date="2025-08" db="UniProtKB">
        <authorList>
            <consortium name="Ensembl"/>
        </authorList>
    </citation>
    <scope>IDENTIFICATION</scope>
    <source>
        <strain evidence="4">Isolate ISIS603380</strain>
    </source>
</reference>
<dbReference type="SUPFAM" id="SSF52047">
    <property type="entry name" value="RNI-like"/>
    <property type="match status" value="1"/>
</dbReference>
<dbReference type="InParanoid" id="G3U0S1"/>
<protein>
    <recommendedName>
        <fullName evidence="6">Preferentially expressed antigen in melanoma</fullName>
    </recommendedName>
</protein>
<comment type="similarity">
    <text evidence="1">Belongs to the PRAME family.</text>
</comment>
<name>G3U0S1_LOXAF</name>
<evidence type="ECO:0000256" key="3">
    <source>
        <dbReference type="ARBA" id="ARBA00022737"/>
    </source>
</evidence>
<dbReference type="eggNOG" id="ENOG502QWSJ">
    <property type="taxonomic scope" value="Eukaryota"/>
</dbReference>
<dbReference type="HOGENOM" id="CLU_039635_2_1_1"/>
<keyword evidence="5" id="KW-1185">Reference proteome</keyword>
<dbReference type="GeneTree" id="ENSGT01030000234531"/>
<evidence type="ECO:0008006" key="6">
    <source>
        <dbReference type="Google" id="ProtNLM"/>
    </source>
</evidence>
<sequence length="452" mass="50937">MNSWGPPRLLDLANQSLLRDEALAIAALRSLPTELFPPLFKAAVAGRHSETLKAMVQAWPFTRLPLGALMKARQCRQDILRAALDGVDVLLAQKFHPRRGKLKVLDLRANTHTDFWNVWSGTGARASVCLLEELRTKKKKVAYGPMEVLIDLCLDEAAPDQLLTFLIKKVKQRKGQIHLCCRKLNIVAMPLQNIEKILKTVQLDCVQEVEVNCTWELSTLARFAPHLGQMVNLTGLRLSHIYITSLISRTAEDVKKLVAHFTSQLLNLNQLQELHLGSILFLEGHLDQVLRCLKTPLETLFITNCLLLESDLTYLCLCLSTSHLSHLNLSDVNLTGLRAEFFQVLLARASATLHHLDLHGCGITDSQLTAIMPALGQCSQLHLQLFWKPISTAVLESLLWHILPLSKFRLGLFPVPLECYMGIQGTLHLGNLKEYMAKLRQTLQELRHPNWI</sequence>
<dbReference type="PANTHER" id="PTHR14224:SF24">
    <property type="entry name" value="MELANOMA ANTIGEN PREFERENTIALLY EXPRESSED IN TUMORS"/>
    <property type="match status" value="1"/>
</dbReference>
<reference evidence="4 5" key="1">
    <citation type="submission" date="2009-06" db="EMBL/GenBank/DDBJ databases">
        <title>The Genome Sequence of Loxodonta africana (African elephant).</title>
        <authorList>
            <person name="Di Palma F."/>
            <person name="Heiman D."/>
            <person name="Young S."/>
            <person name="Johnson J."/>
            <person name="Lander E.S."/>
            <person name="Lindblad-Toh K."/>
        </authorList>
    </citation>
    <scope>NUCLEOTIDE SEQUENCE [LARGE SCALE GENOMIC DNA]</scope>
    <source>
        <strain evidence="4 5">Isolate ISIS603380</strain>
    </source>
</reference>
<dbReference type="Ensembl" id="ENSLAFT00000016850.3">
    <property type="protein sequence ID" value="ENSLAFP00000021429.1"/>
    <property type="gene ID" value="ENSLAFG00000016851.3"/>
</dbReference>
<dbReference type="OMA" id="LNIVAMP"/>
<keyword evidence="2" id="KW-0433">Leucine-rich repeat</keyword>
<evidence type="ECO:0000256" key="1">
    <source>
        <dbReference type="ARBA" id="ARBA00009608"/>
    </source>
</evidence>
<dbReference type="Proteomes" id="UP000007646">
    <property type="component" value="Unassembled WGS sequence"/>
</dbReference>
<dbReference type="GO" id="GO:0005737">
    <property type="term" value="C:cytoplasm"/>
    <property type="evidence" value="ECO:0007669"/>
    <property type="project" value="TreeGrafter"/>
</dbReference>
<evidence type="ECO:0000256" key="2">
    <source>
        <dbReference type="ARBA" id="ARBA00022614"/>
    </source>
</evidence>
<dbReference type="GO" id="GO:0008284">
    <property type="term" value="P:positive regulation of cell population proliferation"/>
    <property type="evidence" value="ECO:0007669"/>
    <property type="project" value="InterPro"/>
</dbReference>
<evidence type="ECO:0000313" key="5">
    <source>
        <dbReference type="Proteomes" id="UP000007646"/>
    </source>
</evidence>
<keyword evidence="3" id="KW-0677">Repeat</keyword>
<dbReference type="GO" id="GO:0045892">
    <property type="term" value="P:negative regulation of DNA-templated transcription"/>
    <property type="evidence" value="ECO:0007669"/>
    <property type="project" value="InterPro"/>
</dbReference>
<dbReference type="GO" id="GO:0045596">
    <property type="term" value="P:negative regulation of cell differentiation"/>
    <property type="evidence" value="ECO:0007669"/>
    <property type="project" value="InterPro"/>
</dbReference>
<organism evidence="4 5">
    <name type="scientific">Loxodonta africana</name>
    <name type="common">African elephant</name>
    <dbReference type="NCBI Taxonomy" id="9785"/>
    <lineage>
        <taxon>Eukaryota</taxon>
        <taxon>Metazoa</taxon>
        <taxon>Chordata</taxon>
        <taxon>Craniata</taxon>
        <taxon>Vertebrata</taxon>
        <taxon>Euteleostomi</taxon>
        <taxon>Mammalia</taxon>
        <taxon>Eutheria</taxon>
        <taxon>Afrotheria</taxon>
        <taxon>Proboscidea</taxon>
        <taxon>Elephantidae</taxon>
        <taxon>Loxodonta</taxon>
    </lineage>
</organism>
<dbReference type="GO" id="GO:0043066">
    <property type="term" value="P:negative regulation of apoptotic process"/>
    <property type="evidence" value="ECO:0007669"/>
    <property type="project" value="InterPro"/>
</dbReference>
<dbReference type="PIRSF" id="PIRSF038286">
    <property type="entry name" value="PRAME"/>
    <property type="match status" value="1"/>
</dbReference>
<proteinExistence type="inferred from homology"/>
<dbReference type="Gene3D" id="3.80.10.10">
    <property type="entry name" value="Ribonuclease Inhibitor"/>
    <property type="match status" value="1"/>
</dbReference>
<dbReference type="STRING" id="9785.ENSLAFP00000021429"/>
<dbReference type="InterPro" id="IPR032675">
    <property type="entry name" value="LRR_dom_sf"/>
</dbReference>
<dbReference type="PANTHER" id="PTHR14224">
    <property type="entry name" value="SIMILAR TO PREFERENTIALLY EXPRESSED ANTIGEN IN MELANOMA-LIKE 3"/>
    <property type="match status" value="1"/>
</dbReference>
<dbReference type="AlphaFoldDB" id="G3U0S1"/>